<sequence length="131" mass="15523">YFKPIQPHSFLDAYETPFKITCYINIVTIEESQVWFQKFTDLHKVTMRETSGHTIKGVRYILSKWFHCIHSHTVKLKQGKHDNSETNIERTRMRDTNCPAMSSIQLLKRTDPYPCIITLYFHHNHPFGSSH</sequence>
<organism evidence="1 2">
    <name type="scientific">Cetraspora pellucida</name>
    <dbReference type="NCBI Taxonomy" id="1433469"/>
    <lineage>
        <taxon>Eukaryota</taxon>
        <taxon>Fungi</taxon>
        <taxon>Fungi incertae sedis</taxon>
        <taxon>Mucoromycota</taxon>
        <taxon>Glomeromycotina</taxon>
        <taxon>Glomeromycetes</taxon>
        <taxon>Diversisporales</taxon>
        <taxon>Gigasporaceae</taxon>
        <taxon>Cetraspora</taxon>
    </lineage>
</organism>
<feature type="non-terminal residue" evidence="1">
    <location>
        <position position="1"/>
    </location>
</feature>
<reference evidence="1" key="1">
    <citation type="submission" date="2021-06" db="EMBL/GenBank/DDBJ databases">
        <authorList>
            <person name="Kallberg Y."/>
            <person name="Tangrot J."/>
            <person name="Rosling A."/>
        </authorList>
    </citation>
    <scope>NUCLEOTIDE SEQUENCE</scope>
    <source>
        <strain evidence="1">FL966</strain>
    </source>
</reference>
<dbReference type="OrthoDB" id="10421957at2759"/>
<evidence type="ECO:0000313" key="1">
    <source>
        <dbReference type="EMBL" id="CAG8838995.1"/>
    </source>
</evidence>
<accession>A0A9N9KKG2</accession>
<keyword evidence="2" id="KW-1185">Reference proteome</keyword>
<dbReference type="Proteomes" id="UP000789759">
    <property type="component" value="Unassembled WGS sequence"/>
</dbReference>
<protein>
    <submittedName>
        <fullName evidence="1">5469_t:CDS:1</fullName>
    </submittedName>
</protein>
<proteinExistence type="predicted"/>
<evidence type="ECO:0000313" key="2">
    <source>
        <dbReference type="Proteomes" id="UP000789759"/>
    </source>
</evidence>
<name>A0A9N9KKG2_9GLOM</name>
<dbReference type="EMBL" id="CAJVQA010085863">
    <property type="protein sequence ID" value="CAG8838995.1"/>
    <property type="molecule type" value="Genomic_DNA"/>
</dbReference>
<dbReference type="AlphaFoldDB" id="A0A9N9KKG2"/>
<gene>
    <name evidence="1" type="ORF">CPELLU_LOCUS21786</name>
</gene>
<comment type="caution">
    <text evidence="1">The sequence shown here is derived from an EMBL/GenBank/DDBJ whole genome shotgun (WGS) entry which is preliminary data.</text>
</comment>
<feature type="non-terminal residue" evidence="1">
    <location>
        <position position="131"/>
    </location>
</feature>